<evidence type="ECO:0000313" key="2">
    <source>
        <dbReference type="Proteomes" id="UP001142393"/>
    </source>
</evidence>
<sequence length="472" mass="53895">MVRFFCAPQPVYTKLLILGSCLTFLLLLYTVSLSSSSSFSLSLFRSASKIRPSTSCTPSAYSSGKWTYSPRTTNKSRIEDPKGDALDFAGFEGCASSREFLWHLASDNEAQWDRFPGASSWKWDLSQTNGCEDSESYGIRELEQEENKRLFVTDLVQNGGWLVLGDSITEGHFFSISCSLYPHVIATPDYVKNPYFDRAWPQNLYLNPDSPLVNQINYPEGFNISETPLVTFRRIDLLLSLEELEVLHEQKHSQSADFTLFSDEAIWTMSPSTYVSDIFFSTLPKANYANLIVSTAGHWTTTMFSGYSNETDNEGVQHHGDGIDGLVNFFGEAMEYWADYVQNAINHDQKGVVLASGGRARRQAMVRTYLPGHEDCHDYRQPWKEVEPMKWGWYNWGSIWKFNQVFDILLSKPKYLDIHYLAIDRPARLRPDAHATGDCLHIMAGAGVLEGWTEYIWHYITHFTRERRELGV</sequence>
<reference evidence="1 2" key="1">
    <citation type="journal article" date="2023" name="Proc. Natl. Acad. Sci. U.S.A.">
        <title>A global phylogenomic analysis of the shiitake genus Lentinula.</title>
        <authorList>
            <person name="Sierra-Patev S."/>
            <person name="Min B."/>
            <person name="Naranjo-Ortiz M."/>
            <person name="Looney B."/>
            <person name="Konkel Z."/>
            <person name="Slot J.C."/>
            <person name="Sakamoto Y."/>
            <person name="Steenwyk J.L."/>
            <person name="Rokas A."/>
            <person name="Carro J."/>
            <person name="Camarero S."/>
            <person name="Ferreira P."/>
            <person name="Molpeceres G."/>
            <person name="Ruiz-Duenas F.J."/>
            <person name="Serrano A."/>
            <person name="Henrissat B."/>
            <person name="Drula E."/>
            <person name="Hughes K.W."/>
            <person name="Mata J.L."/>
            <person name="Ishikawa N.K."/>
            <person name="Vargas-Isla R."/>
            <person name="Ushijima S."/>
            <person name="Smith C.A."/>
            <person name="Donoghue J."/>
            <person name="Ahrendt S."/>
            <person name="Andreopoulos W."/>
            <person name="He G."/>
            <person name="LaButti K."/>
            <person name="Lipzen A."/>
            <person name="Ng V."/>
            <person name="Riley R."/>
            <person name="Sandor L."/>
            <person name="Barry K."/>
            <person name="Martinez A.T."/>
            <person name="Xiao Y."/>
            <person name="Gibbons J.G."/>
            <person name="Terashima K."/>
            <person name="Grigoriev I.V."/>
            <person name="Hibbett D."/>
        </authorList>
    </citation>
    <scope>NUCLEOTIDE SEQUENCE [LARGE SCALE GENOMIC DNA]</scope>
    <source>
        <strain evidence="1 2">TFB7810</strain>
    </source>
</reference>
<organism evidence="1 2">
    <name type="scientific">Lentinula detonsa</name>
    <dbReference type="NCBI Taxonomy" id="2804962"/>
    <lineage>
        <taxon>Eukaryota</taxon>
        <taxon>Fungi</taxon>
        <taxon>Dikarya</taxon>
        <taxon>Basidiomycota</taxon>
        <taxon>Agaricomycotina</taxon>
        <taxon>Agaricomycetes</taxon>
        <taxon>Agaricomycetidae</taxon>
        <taxon>Agaricales</taxon>
        <taxon>Marasmiineae</taxon>
        <taxon>Omphalotaceae</taxon>
        <taxon>Lentinula</taxon>
    </lineage>
</organism>
<gene>
    <name evidence="1" type="ORF">DFH05DRAFT_1385268</name>
</gene>
<proteinExistence type="predicted"/>
<protein>
    <submittedName>
        <fullName evidence="1">Uncharacterized protein</fullName>
    </submittedName>
</protein>
<comment type="caution">
    <text evidence="1">The sequence shown here is derived from an EMBL/GenBank/DDBJ whole genome shotgun (WGS) entry which is preliminary data.</text>
</comment>
<dbReference type="Proteomes" id="UP001142393">
    <property type="component" value="Unassembled WGS sequence"/>
</dbReference>
<accession>A0A9W8U4C9</accession>
<dbReference type="EMBL" id="JANVFU010000001">
    <property type="protein sequence ID" value="KAJ3751525.1"/>
    <property type="molecule type" value="Genomic_DNA"/>
</dbReference>
<name>A0A9W8U4C9_9AGAR</name>
<keyword evidence="2" id="KW-1185">Reference proteome</keyword>
<evidence type="ECO:0000313" key="1">
    <source>
        <dbReference type="EMBL" id="KAJ3751525.1"/>
    </source>
</evidence>
<dbReference type="AlphaFoldDB" id="A0A9W8U4C9"/>